<protein>
    <submittedName>
        <fullName evidence="1">Uncharacterized protein</fullName>
    </submittedName>
</protein>
<sequence>MNTKIVVAALLPLAFAQNAEFNQRQGILDGIVSAVGNGVNHLTSNAVELFSDVANGAASVASRVQSDFNAGKGKTSATPTPTPSASATGSATSSPTATATSSGASSRVTSGTANSSPNGSGKLTAGVAAAVAVAAVAQLF</sequence>
<reference evidence="1" key="1">
    <citation type="submission" date="2022-07" db="EMBL/GenBank/DDBJ databases">
        <title>Phylogenomic reconstructions and comparative analyses of Kickxellomycotina fungi.</title>
        <authorList>
            <person name="Reynolds N.K."/>
            <person name="Stajich J.E."/>
            <person name="Barry K."/>
            <person name="Grigoriev I.V."/>
            <person name="Crous P."/>
            <person name="Smith M.E."/>
        </authorList>
    </citation>
    <scope>NUCLEOTIDE SEQUENCE</scope>
    <source>
        <strain evidence="1">NRRL 5244</strain>
    </source>
</reference>
<dbReference type="Proteomes" id="UP001150603">
    <property type="component" value="Unassembled WGS sequence"/>
</dbReference>
<accession>A0ACC1J2V1</accession>
<comment type="caution">
    <text evidence="1">The sequence shown here is derived from an EMBL/GenBank/DDBJ whole genome shotgun (WGS) entry which is preliminary data.</text>
</comment>
<evidence type="ECO:0000313" key="2">
    <source>
        <dbReference type="Proteomes" id="UP001150603"/>
    </source>
</evidence>
<keyword evidence="2" id="KW-1185">Reference proteome</keyword>
<proteinExistence type="predicted"/>
<name>A0ACC1J2V1_9FUNG</name>
<gene>
    <name evidence="1" type="ORF">FBU59_005388</name>
</gene>
<dbReference type="EMBL" id="JANBPW010004256">
    <property type="protein sequence ID" value="KAJ1935429.1"/>
    <property type="molecule type" value="Genomic_DNA"/>
</dbReference>
<organism evidence="1 2">
    <name type="scientific">Linderina macrospora</name>
    <dbReference type="NCBI Taxonomy" id="4868"/>
    <lineage>
        <taxon>Eukaryota</taxon>
        <taxon>Fungi</taxon>
        <taxon>Fungi incertae sedis</taxon>
        <taxon>Zoopagomycota</taxon>
        <taxon>Kickxellomycotina</taxon>
        <taxon>Kickxellomycetes</taxon>
        <taxon>Kickxellales</taxon>
        <taxon>Kickxellaceae</taxon>
        <taxon>Linderina</taxon>
    </lineage>
</organism>
<evidence type="ECO:0000313" key="1">
    <source>
        <dbReference type="EMBL" id="KAJ1935429.1"/>
    </source>
</evidence>